<name>A0A4Y7RAQ4_9FIRM</name>
<reference evidence="1 2" key="1">
    <citation type="journal article" date="2018" name="Environ. Microbiol.">
        <title>Novel energy conservation strategies and behaviour of Pelotomaculum schinkii driving syntrophic propionate catabolism.</title>
        <authorList>
            <person name="Hidalgo-Ahumada C.A.P."/>
            <person name="Nobu M.K."/>
            <person name="Narihiro T."/>
            <person name="Tamaki H."/>
            <person name="Liu W.T."/>
            <person name="Kamagata Y."/>
            <person name="Stams A.J.M."/>
            <person name="Imachi H."/>
            <person name="Sousa D.Z."/>
        </authorList>
    </citation>
    <scope>NUCLEOTIDE SEQUENCE [LARGE SCALE GENOMIC DNA]</scope>
    <source>
        <strain evidence="1 2">HH</strain>
    </source>
</reference>
<accession>A0A4Y7RAQ4</accession>
<gene>
    <name evidence="1" type="ORF">Psch_03117</name>
</gene>
<evidence type="ECO:0000313" key="2">
    <source>
        <dbReference type="Proteomes" id="UP000298324"/>
    </source>
</evidence>
<dbReference type="EMBL" id="QFGA01000002">
    <property type="protein sequence ID" value="TEB06075.1"/>
    <property type="molecule type" value="Genomic_DNA"/>
</dbReference>
<keyword evidence="2" id="KW-1185">Reference proteome</keyword>
<dbReference type="NCBIfam" id="NF041553">
    <property type="entry name" value="CBO2463_dom"/>
    <property type="match status" value="1"/>
</dbReference>
<organism evidence="1 2">
    <name type="scientific">Pelotomaculum schinkii</name>
    <dbReference type="NCBI Taxonomy" id="78350"/>
    <lineage>
        <taxon>Bacteria</taxon>
        <taxon>Bacillati</taxon>
        <taxon>Bacillota</taxon>
        <taxon>Clostridia</taxon>
        <taxon>Eubacteriales</taxon>
        <taxon>Desulfotomaculaceae</taxon>
        <taxon>Pelotomaculum</taxon>
    </lineage>
</organism>
<dbReference type="RefSeq" id="WP_190258694.1">
    <property type="nucleotide sequence ID" value="NZ_QFGA01000002.1"/>
</dbReference>
<evidence type="ECO:0008006" key="3">
    <source>
        <dbReference type="Google" id="ProtNLM"/>
    </source>
</evidence>
<dbReference type="InterPro" id="IPR048108">
    <property type="entry name" value="CBO2463_dom"/>
</dbReference>
<proteinExistence type="predicted"/>
<comment type="caution">
    <text evidence="1">The sequence shown here is derived from an EMBL/GenBank/DDBJ whole genome shotgun (WGS) entry which is preliminary data.</text>
</comment>
<evidence type="ECO:0000313" key="1">
    <source>
        <dbReference type="EMBL" id="TEB06075.1"/>
    </source>
</evidence>
<protein>
    <recommendedName>
        <fullName evidence="3">S1 motif domain-containing protein</fullName>
    </recommendedName>
</protein>
<sequence>MNIDMTPRLIRGKILEVTDVGVKIAFSGRLGILSVPLRMVFTDKPLAVDDEVELYFSYIQVVSPSDK</sequence>
<dbReference type="Proteomes" id="UP000298324">
    <property type="component" value="Unassembled WGS sequence"/>
</dbReference>
<dbReference type="AlphaFoldDB" id="A0A4Y7RAQ4"/>